<dbReference type="Proteomes" id="UP001147782">
    <property type="component" value="Unassembled WGS sequence"/>
</dbReference>
<dbReference type="Pfam" id="PF00884">
    <property type="entry name" value="Sulfatase"/>
    <property type="match status" value="1"/>
</dbReference>
<name>A0A9W9S3X6_9EURO</name>
<evidence type="ECO:0000313" key="3">
    <source>
        <dbReference type="EMBL" id="KAJ5369148.1"/>
    </source>
</evidence>
<protein>
    <recommendedName>
        <fullName evidence="2">Sulfatase N-terminal domain-containing protein</fullName>
    </recommendedName>
</protein>
<feature type="transmembrane region" description="Helical" evidence="1">
    <location>
        <begin position="36"/>
        <end position="55"/>
    </location>
</feature>
<evidence type="ECO:0000259" key="2">
    <source>
        <dbReference type="Pfam" id="PF00884"/>
    </source>
</evidence>
<dbReference type="RefSeq" id="XP_056553890.1">
    <property type="nucleotide sequence ID" value="XM_056701827.1"/>
</dbReference>
<sequence length="874" mass="98829">MVKVVGTVFSSLTHHLQQVYQSPGRTLEAFWDFSRCYFYALAFWSLFSAKFLHLYAHLHSLPPSKLFVWGITFYFQDVVILLLLRVFVQKSHTRSRYRVALDVLVVVPFSLIVSAMASANFSVYVFTGAEIHWRQAKSFTNDTAAIRTLLTGLTGFLIGEGLLSMTAVISARPIHKLTGGILHVLAWPFQWLFPRVRPYVVRPLERLRTRNQSSILPDPEIYERIALQDDYLNDSSDDDESDFLIGAPAGSGTQKQVRITERALPRVLMLLAFCLFVVLRLCRPSDPMYWFLSGTLPMASLFEGGHGDSPIEIGGIPYQYDYLTSASSLHPPPPFSWMPAGSVPGFEDWDKSDPYALHYNAEMAPLHISNLDQPVLEPIRKALADGSVKIKHVVLLKLESARADIFPLRKGSFMFERIADSWDNQVIPEDVLRRIANLTPTAEYLTGTPTGFNSESQEGTGRKSYGGLTAKNAYTTSTYTLKSLTGTLCGVTPLVADFNREWEHHVYQPCLPHVFDMLTQQPSITKETDDFTKWPWHSMWMQSVTEGYDNQDKLTPVLGFKDKKTKEIIESPDAKYPPKGEEVNYYGYADTELEDYFRDAIDDAERDHERLFLTHLTGTTHHPWGLPGNVYEQILGSLKGQNEDLNRYLNAVGFVDNWLATILGILQEKGVANETLVVMAGDHGLSLPNDGGITPYDNPHVGNFQVPIVFAHPHLPPVEITAPVSSNQIVPSIIDLLLESSSLSETTAPVAQDIRSLYEGQSLIRPLIQEKDGRQDWQFTVMNTGGSWLSVRSAAKPQFRLVIPLITDVEWRFSDLNEDPNEDKPISRFSLLDLAETIGKKYDQEVLNWLWDAAYVANWWVAENWHRYRYEPGT</sequence>
<organism evidence="3 4">
    <name type="scientific">Penicillium cataractarum</name>
    <dbReference type="NCBI Taxonomy" id="2100454"/>
    <lineage>
        <taxon>Eukaryota</taxon>
        <taxon>Fungi</taxon>
        <taxon>Dikarya</taxon>
        <taxon>Ascomycota</taxon>
        <taxon>Pezizomycotina</taxon>
        <taxon>Eurotiomycetes</taxon>
        <taxon>Eurotiomycetidae</taxon>
        <taxon>Eurotiales</taxon>
        <taxon>Aspergillaceae</taxon>
        <taxon>Penicillium</taxon>
    </lineage>
</organism>
<dbReference type="SUPFAM" id="SSF53649">
    <property type="entry name" value="Alkaline phosphatase-like"/>
    <property type="match status" value="1"/>
</dbReference>
<keyword evidence="1" id="KW-1133">Transmembrane helix</keyword>
<comment type="caution">
    <text evidence="3">The sequence shown here is derived from an EMBL/GenBank/DDBJ whole genome shotgun (WGS) entry which is preliminary data.</text>
</comment>
<dbReference type="AlphaFoldDB" id="A0A9W9S3X6"/>
<dbReference type="EMBL" id="JAPZBS010000007">
    <property type="protein sequence ID" value="KAJ5369148.1"/>
    <property type="molecule type" value="Genomic_DNA"/>
</dbReference>
<reference evidence="3" key="1">
    <citation type="submission" date="2022-11" db="EMBL/GenBank/DDBJ databases">
        <authorList>
            <person name="Petersen C."/>
        </authorList>
    </citation>
    <scope>NUCLEOTIDE SEQUENCE</scope>
    <source>
        <strain evidence="3">IBT 29864</strain>
    </source>
</reference>
<feature type="transmembrane region" description="Helical" evidence="1">
    <location>
        <begin position="99"/>
        <end position="126"/>
    </location>
</feature>
<evidence type="ECO:0000313" key="4">
    <source>
        <dbReference type="Proteomes" id="UP001147782"/>
    </source>
</evidence>
<keyword evidence="1" id="KW-0812">Transmembrane</keyword>
<gene>
    <name evidence="3" type="ORF">N7496_008908</name>
</gene>
<dbReference type="InterPro" id="IPR000917">
    <property type="entry name" value="Sulfatase_N"/>
</dbReference>
<keyword evidence="4" id="KW-1185">Reference proteome</keyword>
<dbReference type="PANTHER" id="PTHR43751">
    <property type="entry name" value="SULFATASE"/>
    <property type="match status" value="1"/>
</dbReference>
<accession>A0A9W9S3X6</accession>
<keyword evidence="1" id="KW-0472">Membrane</keyword>
<proteinExistence type="predicted"/>
<feature type="transmembrane region" description="Helical" evidence="1">
    <location>
        <begin position="146"/>
        <end position="169"/>
    </location>
</feature>
<feature type="transmembrane region" description="Helical" evidence="1">
    <location>
        <begin position="263"/>
        <end position="281"/>
    </location>
</feature>
<feature type="transmembrane region" description="Helical" evidence="1">
    <location>
        <begin position="67"/>
        <end position="87"/>
    </location>
</feature>
<dbReference type="GeneID" id="81441006"/>
<evidence type="ECO:0000256" key="1">
    <source>
        <dbReference type="SAM" id="Phobius"/>
    </source>
</evidence>
<dbReference type="Gene3D" id="3.40.720.10">
    <property type="entry name" value="Alkaline Phosphatase, subunit A"/>
    <property type="match status" value="1"/>
</dbReference>
<dbReference type="InterPro" id="IPR052701">
    <property type="entry name" value="GAG_Ulvan_Degrading_Sulfatases"/>
</dbReference>
<dbReference type="InterPro" id="IPR017850">
    <property type="entry name" value="Alkaline_phosphatase_core_sf"/>
</dbReference>
<feature type="domain" description="Sulfatase N-terminal" evidence="2">
    <location>
        <begin position="462"/>
        <end position="737"/>
    </location>
</feature>
<dbReference type="OrthoDB" id="103349at2759"/>
<dbReference type="PANTHER" id="PTHR43751:SF3">
    <property type="entry name" value="SULFATASE N-TERMINAL DOMAIN-CONTAINING PROTEIN"/>
    <property type="match status" value="1"/>
</dbReference>
<reference evidence="3" key="2">
    <citation type="journal article" date="2023" name="IMA Fungus">
        <title>Comparative genomic study of the Penicillium genus elucidates a diverse pangenome and 15 lateral gene transfer events.</title>
        <authorList>
            <person name="Petersen C."/>
            <person name="Sorensen T."/>
            <person name="Nielsen M.R."/>
            <person name="Sondergaard T.E."/>
            <person name="Sorensen J.L."/>
            <person name="Fitzpatrick D.A."/>
            <person name="Frisvad J.C."/>
            <person name="Nielsen K.L."/>
        </authorList>
    </citation>
    <scope>NUCLEOTIDE SEQUENCE</scope>
    <source>
        <strain evidence="3">IBT 29864</strain>
    </source>
</reference>